<dbReference type="Proteomes" id="UP001222325">
    <property type="component" value="Unassembled WGS sequence"/>
</dbReference>
<dbReference type="PANTHER" id="PTHR34587">
    <property type="entry name" value="VWFA DOMAIN-CONTAINING PROTEIN"/>
    <property type="match status" value="1"/>
</dbReference>
<feature type="compositionally biased region" description="Low complexity" evidence="1">
    <location>
        <begin position="151"/>
        <end position="163"/>
    </location>
</feature>
<protein>
    <recommendedName>
        <fullName evidence="5">Carbohydrate-binding module family 19 domain-containing protein</fullName>
    </recommendedName>
</protein>
<evidence type="ECO:0000313" key="4">
    <source>
        <dbReference type="Proteomes" id="UP001222325"/>
    </source>
</evidence>
<evidence type="ECO:0008006" key="5">
    <source>
        <dbReference type="Google" id="ProtNLM"/>
    </source>
</evidence>
<accession>A0AAD6UHD1</accession>
<comment type="caution">
    <text evidence="3">The sequence shown here is derived from an EMBL/GenBank/DDBJ whole genome shotgun (WGS) entry which is preliminary data.</text>
</comment>
<evidence type="ECO:0000256" key="2">
    <source>
        <dbReference type="SAM" id="SignalP"/>
    </source>
</evidence>
<sequence>MHTSAFVTLALALAAAARPSRFGRRAAFTLANGQAAIAQNNDFKKLKADSPCTAGKDACVNSGFAQCVNGKFVVQPCAGGLICAALPLVNAAGTSITCTTQADVTARIAATGATAAAAPAAPPAKAPAAPPAKAPAAPPAKAPAAAPPAKAPAAAPPAGNNAAAGDLQASLTLDPSVINKGFTDDGQNPPVKGQTASTTSKNNYINFCALTLPKVPLTNGLQITGGSCNSNPIGLIPAVDKMPSAKFSNPKNGGKVTPNTAFDITLNMANLHTGVFTNAQKTYYAAPQTLDAQGLIIGHTHLVIETLTALDQTTPTDPTKFFFFKGVDNAAVNGVLTVPVAKGVPAGAYRLCTINASSNHQPVIVPVAQHGMLDDCVYFTA</sequence>
<feature type="compositionally biased region" description="Pro residues" evidence="1">
    <location>
        <begin position="120"/>
        <end position="150"/>
    </location>
</feature>
<feature type="region of interest" description="Disordered" evidence="1">
    <location>
        <begin position="178"/>
        <end position="197"/>
    </location>
</feature>
<keyword evidence="2" id="KW-0732">Signal</keyword>
<dbReference type="AlphaFoldDB" id="A0AAD6UHD1"/>
<evidence type="ECO:0000313" key="3">
    <source>
        <dbReference type="EMBL" id="KAJ7102443.1"/>
    </source>
</evidence>
<dbReference type="InterPro" id="IPR053216">
    <property type="entry name" value="Appressorial_penetr-assoc"/>
</dbReference>
<gene>
    <name evidence="3" type="ORF">B0H15DRAFT_814644</name>
</gene>
<dbReference type="EMBL" id="JARJCN010000003">
    <property type="protein sequence ID" value="KAJ7102443.1"/>
    <property type="molecule type" value="Genomic_DNA"/>
</dbReference>
<keyword evidence="4" id="KW-1185">Reference proteome</keyword>
<feature type="chain" id="PRO_5042117352" description="Carbohydrate-binding module family 19 domain-containing protein" evidence="2">
    <location>
        <begin position="17"/>
        <end position="381"/>
    </location>
</feature>
<feature type="signal peptide" evidence="2">
    <location>
        <begin position="1"/>
        <end position="16"/>
    </location>
</feature>
<organism evidence="3 4">
    <name type="scientific">Mycena belliarum</name>
    <dbReference type="NCBI Taxonomy" id="1033014"/>
    <lineage>
        <taxon>Eukaryota</taxon>
        <taxon>Fungi</taxon>
        <taxon>Dikarya</taxon>
        <taxon>Basidiomycota</taxon>
        <taxon>Agaricomycotina</taxon>
        <taxon>Agaricomycetes</taxon>
        <taxon>Agaricomycetidae</taxon>
        <taxon>Agaricales</taxon>
        <taxon>Marasmiineae</taxon>
        <taxon>Mycenaceae</taxon>
        <taxon>Mycena</taxon>
    </lineage>
</organism>
<feature type="region of interest" description="Disordered" evidence="1">
    <location>
        <begin position="117"/>
        <end position="163"/>
    </location>
</feature>
<dbReference type="PANTHER" id="PTHR34587:SF2">
    <property type="entry name" value="G-PROTEIN COUPLED RECEPTORS FAMILY 1 PROFILE DOMAIN-CONTAINING PROTEIN"/>
    <property type="match status" value="1"/>
</dbReference>
<evidence type="ECO:0000256" key="1">
    <source>
        <dbReference type="SAM" id="MobiDB-lite"/>
    </source>
</evidence>
<name>A0AAD6UHD1_9AGAR</name>
<reference evidence="3" key="1">
    <citation type="submission" date="2023-03" db="EMBL/GenBank/DDBJ databases">
        <title>Massive genome expansion in bonnet fungi (Mycena s.s.) driven by repeated elements and novel gene families across ecological guilds.</title>
        <authorList>
            <consortium name="Lawrence Berkeley National Laboratory"/>
            <person name="Harder C.B."/>
            <person name="Miyauchi S."/>
            <person name="Viragh M."/>
            <person name="Kuo A."/>
            <person name="Thoen E."/>
            <person name="Andreopoulos B."/>
            <person name="Lu D."/>
            <person name="Skrede I."/>
            <person name="Drula E."/>
            <person name="Henrissat B."/>
            <person name="Morin E."/>
            <person name="Kohler A."/>
            <person name="Barry K."/>
            <person name="LaButti K."/>
            <person name="Morin E."/>
            <person name="Salamov A."/>
            <person name="Lipzen A."/>
            <person name="Mereny Z."/>
            <person name="Hegedus B."/>
            <person name="Baldrian P."/>
            <person name="Stursova M."/>
            <person name="Weitz H."/>
            <person name="Taylor A."/>
            <person name="Grigoriev I.V."/>
            <person name="Nagy L.G."/>
            <person name="Martin F."/>
            <person name="Kauserud H."/>
        </authorList>
    </citation>
    <scope>NUCLEOTIDE SEQUENCE</scope>
    <source>
        <strain evidence="3">CBHHK173m</strain>
    </source>
</reference>
<proteinExistence type="predicted"/>